<organism evidence="2 3">
    <name type="scientific">Pseudomonas fluorescens</name>
    <dbReference type="NCBI Taxonomy" id="294"/>
    <lineage>
        <taxon>Bacteria</taxon>
        <taxon>Pseudomonadati</taxon>
        <taxon>Pseudomonadota</taxon>
        <taxon>Gammaproteobacteria</taxon>
        <taxon>Pseudomonadales</taxon>
        <taxon>Pseudomonadaceae</taxon>
        <taxon>Pseudomonas</taxon>
    </lineage>
</organism>
<feature type="compositionally biased region" description="Low complexity" evidence="1">
    <location>
        <begin position="170"/>
        <end position="200"/>
    </location>
</feature>
<dbReference type="Proteomes" id="UP000190965">
    <property type="component" value="Unassembled WGS sequence"/>
</dbReference>
<comment type="caution">
    <text evidence="2">The sequence shown here is derived from an EMBL/GenBank/DDBJ whole genome shotgun (WGS) entry which is preliminary data.</text>
</comment>
<feature type="region of interest" description="Disordered" evidence="1">
    <location>
        <begin position="15"/>
        <end position="92"/>
    </location>
</feature>
<feature type="compositionally biased region" description="Low complexity" evidence="1">
    <location>
        <begin position="24"/>
        <end position="36"/>
    </location>
</feature>
<sequence length="393" mass="39266">MSLQGLNSTASTILSKLYDPAPDPSAGPDANSAGSAPGFGAGGQGVSKFYDPSVTNATPGGPINYGGPAQAPAGDPSSANAQADGQGSDGTDMGTMLKKILLEMMQLISQLLQSQNSGSSSDDASDASAPVSGGSGGVPTGTATGQPGASDPLAGGTVVPPTDVSKATGPADSKATDPAAAAQSPGGVSSTAAPTAAASAVGDGPTAGSGPRMFNVTNTQDKPINIGQFDKDNNLVAQMTLQPGQTGHMKFENDTTGLLKQADADGKYQPNASRLEFYNGFINTSDIDGRNASIAATDHNGFNIGDSRSIAGNAPSDITTQDSAGNKTIAGFYDGSTATMNKGANYMIDQLSQGGQSATGQTYFHPNDDTLGQGNNPMRHTDSMNVDVTFGNA</sequence>
<reference evidence="2 3" key="1">
    <citation type="submission" date="2016-12" db="EMBL/GenBank/DDBJ databases">
        <title>Draft genome sequences of seven strains of Pseudomonas fluorescens that produce 4-formylaminooxyvinylglycine.</title>
        <authorList>
            <person name="Okrent R.A."/>
            <person name="Manning V.A."/>
            <person name="Trippe K.M."/>
        </authorList>
    </citation>
    <scope>NUCLEOTIDE SEQUENCE [LARGE SCALE GENOMIC DNA]</scope>
    <source>
        <strain evidence="2 3">P5A</strain>
    </source>
</reference>
<accession>A0A1T2Y666</accession>
<feature type="region of interest" description="Disordered" evidence="1">
    <location>
        <begin position="356"/>
        <end position="383"/>
    </location>
</feature>
<gene>
    <name evidence="2" type="ORF">BFW87_24105</name>
</gene>
<dbReference type="EMBL" id="MSDF01000046">
    <property type="protein sequence ID" value="OPA87523.1"/>
    <property type="molecule type" value="Genomic_DNA"/>
</dbReference>
<feature type="compositionally biased region" description="Low complexity" evidence="1">
    <location>
        <begin position="112"/>
        <end position="132"/>
    </location>
</feature>
<evidence type="ECO:0000313" key="3">
    <source>
        <dbReference type="Proteomes" id="UP000190965"/>
    </source>
</evidence>
<dbReference type="RefSeq" id="WP_176159815.1">
    <property type="nucleotide sequence ID" value="NZ_MSDF01000046.1"/>
</dbReference>
<evidence type="ECO:0000256" key="1">
    <source>
        <dbReference type="SAM" id="MobiDB-lite"/>
    </source>
</evidence>
<protein>
    <submittedName>
        <fullName evidence="2">Uncharacterized protein</fullName>
    </submittedName>
</protein>
<name>A0A1T2Y666_PSEFL</name>
<dbReference type="AlphaFoldDB" id="A0A1T2Y666"/>
<proteinExistence type="predicted"/>
<evidence type="ECO:0000313" key="2">
    <source>
        <dbReference type="EMBL" id="OPA87523.1"/>
    </source>
</evidence>
<feature type="region of interest" description="Disordered" evidence="1">
    <location>
        <begin position="112"/>
        <end position="219"/>
    </location>
</feature>